<dbReference type="SUPFAM" id="SSF54236">
    <property type="entry name" value="Ubiquitin-like"/>
    <property type="match status" value="1"/>
</dbReference>
<dbReference type="KEGG" id="mtr:11443139"/>
<keyword evidence="5 6" id="KW-0833">Ubl conjugation pathway</keyword>
<dbReference type="FunFam" id="3.30.2410.10:FF:000020">
    <property type="entry name" value="E3 ubiquitin-protein ligase UPL5"/>
    <property type="match status" value="1"/>
</dbReference>
<dbReference type="Gene3D" id="3.30.2160.10">
    <property type="entry name" value="Hect, E3 ligase catalytic domain"/>
    <property type="match status" value="1"/>
</dbReference>
<evidence type="ECO:0000259" key="8">
    <source>
        <dbReference type="PROSITE" id="PS50053"/>
    </source>
</evidence>
<dbReference type="GO" id="GO:0005737">
    <property type="term" value="C:cytoplasm"/>
    <property type="evidence" value="ECO:0000318"/>
    <property type="project" value="GO_Central"/>
</dbReference>
<accession>G7JKJ3</accession>
<dbReference type="Gene3D" id="3.10.20.90">
    <property type="entry name" value="Phosphatidylinositol 3-kinase Catalytic Subunit, Chain A, domain 1"/>
    <property type="match status" value="1"/>
</dbReference>
<dbReference type="GO" id="GO:0061630">
    <property type="term" value="F:ubiquitin protein ligase activity"/>
    <property type="evidence" value="ECO:0000318"/>
    <property type="project" value="GO_Central"/>
</dbReference>
<evidence type="ECO:0000256" key="7">
    <source>
        <dbReference type="SAM" id="MobiDB-lite"/>
    </source>
</evidence>
<dbReference type="InterPro" id="IPR035983">
    <property type="entry name" value="Hect_E3_ubiquitin_ligase"/>
</dbReference>
<dbReference type="Gene3D" id="3.90.1750.10">
    <property type="entry name" value="Hect, E3 ligase catalytic domains"/>
    <property type="match status" value="1"/>
</dbReference>
<evidence type="ECO:0000256" key="5">
    <source>
        <dbReference type="ARBA" id="ARBA00022786"/>
    </source>
</evidence>
<sequence length="881" mass="100611">MTPIESPNLLQQQQQQNRSSSKRKLDEDDENNALDDDLVYVRMRKDETTKTTLHSSWTGGGGGSSGGDGGGAFSKKKSPIHFFIRMMSKGYNVVIHAYPEETVKSIHERIEEMKGIPLFEQRLIFNGKQLQWEQTLVECGIQNDANLHLVGRMRSTEHPQAWQVVNDMVSIVYDLCHGVNLPDAVKSIKSLLTTYINLALAPKPKLDADSATSYFQIFMNSSAISVLVTLYVSPYTGNKACSDTCIKHFLNGCKTSLSKTFHTQAARVALEFCKLLSRVGTNDPLYLFCRSSLGGFLEAAEISLAASEDENHKGLVLVQDLFPFVRELADSLLRNLDLSLESPSLANPLLNSVEDFQAFLVPVRTGIEQQQALRGCVAYHQKQDKNKNGLVAEEIEYLRLLYDQLLSKIDTCLQKMDKRFTDKEMVFEENYFYPACSLYLSILKELHKISKLYDGATEELCHVLMRRKSVMCLIIVKYAKRADEHQWILEYKNVTNFEARRHLAMMIFPEVKEDYEELHEMLIDRSQLLTESFEYIARADPESLRAGLFMEFKNEEATGPGVLREWFLLVCQALFNQEHALFVACPKDRTRFLPNSASKVQHNLHLEYFSFCGRVIALALMHKVQVGIVFDRVFFLQLAGKPITLEDIRDADPDLYRSCKQILDMDSDFIDSDALGLTFIREVEELGQRKAIQLCPGGKNIVVNSKNRVKYVDLLIKDRFVTSIAEQVSHFAKGFAEILSSSKLQQFFFQSLESEDLDWMLRGSEDAISVEDWKAHTEYNGYTDTDIQISWFWEIVGRMTAEEKKVLLFFWTSVKYLPVEGFRGLGSRLHIYKSHESGDRLPSSHTCFYRLCFPAYSSMPVMQARLKVITQEHIGSSFGTW</sequence>
<dbReference type="PaxDb" id="3880-AES92720"/>
<protein>
    <recommendedName>
        <fullName evidence="3">HECT-type E3 ubiquitin transferase</fullName>
        <ecNumber evidence="3">2.3.2.26</ecNumber>
    </recommendedName>
</protein>
<feature type="compositionally biased region" description="Low complexity" evidence="7">
    <location>
        <begin position="8"/>
        <end position="19"/>
    </location>
</feature>
<dbReference type="Pfam" id="PF00240">
    <property type="entry name" value="ubiquitin"/>
    <property type="match status" value="1"/>
</dbReference>
<dbReference type="EnsemblPlants" id="AES92720">
    <property type="protein sequence ID" value="AES92720"/>
    <property type="gene ID" value="MTR_4g133120"/>
</dbReference>
<dbReference type="STRING" id="3880.G7JKJ3"/>
<comment type="pathway">
    <text evidence="2">Protein modification; protein ubiquitination.</text>
</comment>
<reference evidence="11" key="4">
    <citation type="journal article" date="2018" name="Nat. Plants">
        <title>Whole-genome landscape of Medicago truncatula symbiotic genes.</title>
        <authorList>
            <person name="Pecrix Y."/>
            <person name="Gamas P."/>
            <person name="Carrere S."/>
        </authorList>
    </citation>
    <scope>NUCLEOTIDE SEQUENCE</scope>
    <source>
        <tissue evidence="11">Leaves</tissue>
    </source>
</reference>
<gene>
    <name evidence="12" type="primary">11443139</name>
    <name evidence="10" type="ordered locus">MTR_4g133120</name>
    <name evidence="11" type="ORF">MtrunA17_Chr4g0075761</name>
</gene>
<dbReference type="SMART" id="SM00119">
    <property type="entry name" value="HECTc"/>
    <property type="match status" value="1"/>
</dbReference>
<evidence type="ECO:0000313" key="11">
    <source>
        <dbReference type="EMBL" id="RHN65052.1"/>
    </source>
</evidence>
<reference evidence="10 13" key="2">
    <citation type="journal article" date="2014" name="BMC Genomics">
        <title>An improved genome release (version Mt4.0) for the model legume Medicago truncatula.</title>
        <authorList>
            <person name="Tang H."/>
            <person name="Krishnakumar V."/>
            <person name="Bidwell S."/>
            <person name="Rosen B."/>
            <person name="Chan A."/>
            <person name="Zhou S."/>
            <person name="Gentzbittel L."/>
            <person name="Childs K.L."/>
            <person name="Yandell M."/>
            <person name="Gundlach H."/>
            <person name="Mayer K.F."/>
            <person name="Schwartz D.C."/>
            <person name="Town C.D."/>
        </authorList>
    </citation>
    <scope>GENOME REANNOTATION</scope>
    <source>
        <strain evidence="12 13">cv. Jemalong A17</strain>
    </source>
</reference>
<keyword evidence="4 11" id="KW-0808">Transferase</keyword>
<dbReference type="Gene3D" id="3.30.2410.10">
    <property type="entry name" value="Hect, E3 ligase catalytic domain"/>
    <property type="match status" value="1"/>
</dbReference>
<dbReference type="CDD" id="cd00078">
    <property type="entry name" value="HECTc"/>
    <property type="match status" value="1"/>
</dbReference>
<feature type="compositionally biased region" description="Acidic residues" evidence="7">
    <location>
        <begin position="27"/>
        <end position="38"/>
    </location>
</feature>
<dbReference type="Gramene" id="rna27945">
    <property type="protein sequence ID" value="RHN65052.1"/>
    <property type="gene ID" value="gene27945"/>
</dbReference>
<dbReference type="OrthoDB" id="8068875at2759"/>
<feature type="compositionally biased region" description="Gly residues" evidence="7">
    <location>
        <begin position="58"/>
        <end position="72"/>
    </location>
</feature>
<organism evidence="10 13">
    <name type="scientific">Medicago truncatula</name>
    <name type="common">Barrel medic</name>
    <name type="synonym">Medicago tribuloides</name>
    <dbReference type="NCBI Taxonomy" id="3880"/>
    <lineage>
        <taxon>Eukaryota</taxon>
        <taxon>Viridiplantae</taxon>
        <taxon>Streptophyta</taxon>
        <taxon>Embryophyta</taxon>
        <taxon>Tracheophyta</taxon>
        <taxon>Spermatophyta</taxon>
        <taxon>Magnoliopsida</taxon>
        <taxon>eudicotyledons</taxon>
        <taxon>Gunneridae</taxon>
        <taxon>Pentapetalae</taxon>
        <taxon>rosids</taxon>
        <taxon>fabids</taxon>
        <taxon>Fabales</taxon>
        <taxon>Fabaceae</taxon>
        <taxon>Papilionoideae</taxon>
        <taxon>50 kb inversion clade</taxon>
        <taxon>NPAAA clade</taxon>
        <taxon>Hologalegina</taxon>
        <taxon>IRL clade</taxon>
        <taxon>Trifolieae</taxon>
        <taxon>Medicago</taxon>
    </lineage>
</organism>
<evidence type="ECO:0000256" key="2">
    <source>
        <dbReference type="ARBA" id="ARBA00004906"/>
    </source>
</evidence>
<proteinExistence type="predicted"/>
<evidence type="ECO:0000256" key="3">
    <source>
        <dbReference type="ARBA" id="ARBA00012485"/>
    </source>
</evidence>
<dbReference type="SMART" id="SM00213">
    <property type="entry name" value="UBQ"/>
    <property type="match status" value="1"/>
</dbReference>
<feature type="active site" description="Glycyl thioester intermediate" evidence="6">
    <location>
        <position position="847"/>
    </location>
</feature>
<name>G7JKJ3_MEDTR</name>
<dbReference type="EMBL" id="PSQE01000004">
    <property type="protein sequence ID" value="RHN65052.1"/>
    <property type="molecule type" value="Genomic_DNA"/>
</dbReference>
<dbReference type="Pfam" id="PF00632">
    <property type="entry name" value="HECT"/>
    <property type="match status" value="1"/>
</dbReference>
<feature type="region of interest" description="Disordered" evidence="7">
    <location>
        <begin position="1"/>
        <end position="72"/>
    </location>
</feature>
<dbReference type="InterPro" id="IPR050409">
    <property type="entry name" value="E3_ubiq-protein_ligase"/>
</dbReference>
<dbReference type="EMBL" id="CM001220">
    <property type="protein sequence ID" value="AES92720.2"/>
    <property type="molecule type" value="Genomic_DNA"/>
</dbReference>
<keyword evidence="13" id="KW-1185">Reference proteome</keyword>
<dbReference type="eggNOG" id="KOG0940">
    <property type="taxonomic scope" value="Eukaryota"/>
</dbReference>
<evidence type="ECO:0000259" key="9">
    <source>
        <dbReference type="PROSITE" id="PS50237"/>
    </source>
</evidence>
<dbReference type="Proteomes" id="UP000265566">
    <property type="component" value="Chromosome 4"/>
</dbReference>
<dbReference type="AlphaFoldDB" id="G7JKJ3"/>
<dbReference type="PROSITE" id="PS50053">
    <property type="entry name" value="UBIQUITIN_2"/>
    <property type="match status" value="1"/>
</dbReference>
<dbReference type="Proteomes" id="UP000002051">
    <property type="component" value="Chromosome 4"/>
</dbReference>
<dbReference type="HOGENOM" id="CLU_002173_8_1_1"/>
<feature type="domain" description="HECT" evidence="9">
    <location>
        <begin position="540"/>
        <end position="881"/>
    </location>
</feature>
<evidence type="ECO:0000256" key="6">
    <source>
        <dbReference type="PROSITE-ProRule" id="PRU00104"/>
    </source>
</evidence>
<evidence type="ECO:0000256" key="4">
    <source>
        <dbReference type="ARBA" id="ARBA00022679"/>
    </source>
</evidence>
<evidence type="ECO:0000313" key="10">
    <source>
        <dbReference type="EMBL" id="AES92720.2"/>
    </source>
</evidence>
<dbReference type="PROSITE" id="PS50237">
    <property type="entry name" value="HECT"/>
    <property type="match status" value="1"/>
</dbReference>
<dbReference type="FunFam" id="3.30.2160.10:FF:000019">
    <property type="entry name" value="E3 ubiquitin-protein ligase UPL5 isoform A"/>
    <property type="match status" value="1"/>
</dbReference>
<dbReference type="InterPro" id="IPR000626">
    <property type="entry name" value="Ubiquitin-like_dom"/>
</dbReference>
<dbReference type="InterPro" id="IPR000569">
    <property type="entry name" value="HECT_dom"/>
</dbReference>
<evidence type="ECO:0000313" key="13">
    <source>
        <dbReference type="Proteomes" id="UP000002051"/>
    </source>
</evidence>
<dbReference type="PANTHER" id="PTHR11254:SF424">
    <property type="entry name" value="E3 UBIQUITIN-PROTEIN LIGASE UPL5"/>
    <property type="match status" value="1"/>
</dbReference>
<reference evidence="10 13" key="1">
    <citation type="journal article" date="2011" name="Nature">
        <title>The Medicago genome provides insight into the evolution of rhizobial symbioses.</title>
        <authorList>
            <person name="Young N.D."/>
            <person name="Debelle F."/>
            <person name="Oldroyd G.E."/>
            <person name="Geurts R."/>
            <person name="Cannon S.B."/>
            <person name="Udvardi M.K."/>
            <person name="Benedito V.A."/>
            <person name="Mayer K.F."/>
            <person name="Gouzy J."/>
            <person name="Schoof H."/>
            <person name="Van de Peer Y."/>
            <person name="Proost S."/>
            <person name="Cook D.R."/>
            <person name="Meyers B.C."/>
            <person name="Spannagl M."/>
            <person name="Cheung F."/>
            <person name="De Mita S."/>
            <person name="Krishnakumar V."/>
            <person name="Gundlach H."/>
            <person name="Zhou S."/>
            <person name="Mudge J."/>
            <person name="Bharti A.K."/>
            <person name="Murray J.D."/>
            <person name="Naoumkina M.A."/>
            <person name="Rosen B."/>
            <person name="Silverstein K.A."/>
            <person name="Tang H."/>
            <person name="Rombauts S."/>
            <person name="Zhao P.X."/>
            <person name="Zhou P."/>
            <person name="Barbe V."/>
            <person name="Bardou P."/>
            <person name="Bechner M."/>
            <person name="Bellec A."/>
            <person name="Berger A."/>
            <person name="Berges H."/>
            <person name="Bidwell S."/>
            <person name="Bisseling T."/>
            <person name="Choisne N."/>
            <person name="Couloux A."/>
            <person name="Denny R."/>
            <person name="Deshpande S."/>
            <person name="Dai X."/>
            <person name="Doyle J.J."/>
            <person name="Dudez A.M."/>
            <person name="Farmer A.D."/>
            <person name="Fouteau S."/>
            <person name="Franken C."/>
            <person name="Gibelin C."/>
            <person name="Gish J."/>
            <person name="Goldstein S."/>
            <person name="Gonzalez A.J."/>
            <person name="Green P.J."/>
            <person name="Hallab A."/>
            <person name="Hartog M."/>
            <person name="Hua A."/>
            <person name="Humphray S.J."/>
            <person name="Jeong D.H."/>
            <person name="Jing Y."/>
            <person name="Jocker A."/>
            <person name="Kenton S.M."/>
            <person name="Kim D.J."/>
            <person name="Klee K."/>
            <person name="Lai H."/>
            <person name="Lang C."/>
            <person name="Lin S."/>
            <person name="Macmil S.L."/>
            <person name="Magdelenat G."/>
            <person name="Matthews L."/>
            <person name="McCorrison J."/>
            <person name="Monaghan E.L."/>
            <person name="Mun J.H."/>
            <person name="Najar F.Z."/>
            <person name="Nicholson C."/>
            <person name="Noirot C."/>
            <person name="O'Bleness M."/>
            <person name="Paule C.R."/>
            <person name="Poulain J."/>
            <person name="Prion F."/>
            <person name="Qin B."/>
            <person name="Qu C."/>
            <person name="Retzel E.F."/>
            <person name="Riddle C."/>
            <person name="Sallet E."/>
            <person name="Samain S."/>
            <person name="Samson N."/>
            <person name="Sanders I."/>
            <person name="Saurat O."/>
            <person name="Scarpelli C."/>
            <person name="Schiex T."/>
            <person name="Segurens B."/>
            <person name="Severin A.J."/>
            <person name="Sherrier D.J."/>
            <person name="Shi R."/>
            <person name="Sims S."/>
            <person name="Singer S.R."/>
            <person name="Sinharoy S."/>
            <person name="Sterck L."/>
            <person name="Viollet A."/>
            <person name="Wang B.B."/>
            <person name="Wang K."/>
            <person name="Wang M."/>
            <person name="Wang X."/>
            <person name="Warfsmann J."/>
            <person name="Weissenbach J."/>
            <person name="White D.D."/>
            <person name="White J.D."/>
            <person name="Wiley G.B."/>
            <person name="Wincker P."/>
            <person name="Xing Y."/>
            <person name="Yang L."/>
            <person name="Yao Z."/>
            <person name="Ying F."/>
            <person name="Zhai J."/>
            <person name="Zhou L."/>
            <person name="Zuber A."/>
            <person name="Denarie J."/>
            <person name="Dixon R.A."/>
            <person name="May G.D."/>
            <person name="Schwartz D.C."/>
            <person name="Rogers J."/>
            <person name="Quetier F."/>
            <person name="Town C.D."/>
            <person name="Roe B.A."/>
        </authorList>
    </citation>
    <scope>NUCLEOTIDE SEQUENCE [LARGE SCALE GENOMIC DNA]</scope>
    <source>
        <strain evidence="10">A17</strain>
        <strain evidence="12 13">cv. Jemalong A17</strain>
    </source>
</reference>
<dbReference type="GO" id="GO:0006511">
    <property type="term" value="P:ubiquitin-dependent protein catabolic process"/>
    <property type="evidence" value="ECO:0000318"/>
    <property type="project" value="GO_Central"/>
</dbReference>
<comment type="catalytic activity">
    <reaction evidence="1">
        <text>S-ubiquitinyl-[E2 ubiquitin-conjugating enzyme]-L-cysteine + [acceptor protein]-L-lysine = [E2 ubiquitin-conjugating enzyme]-L-cysteine + N(6)-ubiquitinyl-[acceptor protein]-L-lysine.</text>
        <dbReference type="EC" id="2.3.2.26"/>
    </reaction>
</comment>
<evidence type="ECO:0000256" key="1">
    <source>
        <dbReference type="ARBA" id="ARBA00000885"/>
    </source>
</evidence>
<dbReference type="PANTHER" id="PTHR11254">
    <property type="entry name" value="HECT DOMAIN UBIQUITIN-PROTEIN LIGASE"/>
    <property type="match status" value="1"/>
</dbReference>
<reference evidence="12" key="3">
    <citation type="submission" date="2015-04" db="UniProtKB">
        <authorList>
            <consortium name="EnsemblPlants"/>
        </authorList>
    </citation>
    <scope>IDENTIFICATION</scope>
    <source>
        <strain evidence="12">cv. Jemalong A17</strain>
    </source>
</reference>
<feature type="domain" description="Ubiquitin-like" evidence="8">
    <location>
        <begin position="80"/>
        <end position="156"/>
    </location>
</feature>
<dbReference type="InterPro" id="IPR029071">
    <property type="entry name" value="Ubiquitin-like_domsf"/>
</dbReference>
<dbReference type="EC" id="2.3.2.26" evidence="3"/>
<keyword evidence="11" id="KW-0012">Acyltransferase</keyword>
<dbReference type="PRINTS" id="PR00348">
    <property type="entry name" value="UBIQUITIN"/>
</dbReference>
<dbReference type="InterPro" id="IPR019956">
    <property type="entry name" value="Ubiquitin_dom"/>
</dbReference>
<evidence type="ECO:0000313" key="12">
    <source>
        <dbReference type="EnsemblPlants" id="AES92720"/>
    </source>
</evidence>
<accession>A0A0C3X8Z6</accession>
<dbReference type="SUPFAM" id="SSF56204">
    <property type="entry name" value="Hect, E3 ligase catalytic domain"/>
    <property type="match status" value="1"/>
</dbReference>